<organism evidence="1 2">
    <name type="scientific">Coleofasciculus chthonoplastes PCC 7420</name>
    <dbReference type="NCBI Taxonomy" id="118168"/>
    <lineage>
        <taxon>Bacteria</taxon>
        <taxon>Bacillati</taxon>
        <taxon>Cyanobacteriota</taxon>
        <taxon>Cyanophyceae</taxon>
        <taxon>Coleofasciculales</taxon>
        <taxon>Coleofasciculaceae</taxon>
        <taxon>Coleofasciculus</taxon>
    </lineage>
</organism>
<gene>
    <name evidence="1" type="ORF">MC7420_7593</name>
</gene>
<dbReference type="eggNOG" id="ENOG502ZTX9">
    <property type="taxonomic scope" value="Bacteria"/>
</dbReference>
<dbReference type="HOGENOM" id="CLU_132053_0_0_3"/>
<dbReference type="InterPro" id="IPR014919">
    <property type="entry name" value="XisH"/>
</dbReference>
<dbReference type="CDD" id="cd22366">
    <property type="entry name" value="XisH-like"/>
    <property type="match status" value="1"/>
</dbReference>
<dbReference type="SUPFAM" id="SSF52980">
    <property type="entry name" value="Restriction endonuclease-like"/>
    <property type="match status" value="1"/>
</dbReference>
<evidence type="ECO:0000313" key="2">
    <source>
        <dbReference type="Proteomes" id="UP000003835"/>
    </source>
</evidence>
<reference evidence="1 2" key="1">
    <citation type="submission" date="2008-07" db="EMBL/GenBank/DDBJ databases">
        <authorList>
            <person name="Tandeau de Marsac N."/>
            <person name="Ferriera S."/>
            <person name="Johnson J."/>
            <person name="Kravitz S."/>
            <person name="Beeson K."/>
            <person name="Sutton G."/>
            <person name="Rogers Y.-H."/>
            <person name="Friedman R."/>
            <person name="Frazier M."/>
            <person name="Venter J.C."/>
        </authorList>
    </citation>
    <scope>NUCLEOTIDE SEQUENCE [LARGE SCALE GENOMIC DNA]</scope>
    <source>
        <strain evidence="1 2">PCC 7420</strain>
    </source>
</reference>
<dbReference type="InterPro" id="IPR011856">
    <property type="entry name" value="tRNA_endonuc-like_dom_sf"/>
</dbReference>
<protein>
    <submittedName>
        <fullName evidence="1">XisH protein</fullName>
    </submittedName>
</protein>
<sequence length="153" mass="17611">MVKLRLKTIKFYGGWDVAKDIFHDAVRNGLQKEGWLITDDPFRIKIGDVEMYIDLGAEQVLAAERDGEKIAVEIKSFIGASNISEFHTAIGQCFNYRVALEEQEPERVLYLAVPSGIYHAFFKLQFIQTVIQRFQLKLIVYDPVQESIVAWKN</sequence>
<dbReference type="EMBL" id="DS989867">
    <property type="protein sequence ID" value="EDX72113.1"/>
    <property type="molecule type" value="Genomic_DNA"/>
</dbReference>
<keyword evidence="2" id="KW-1185">Reference proteome</keyword>
<dbReference type="Pfam" id="PF08814">
    <property type="entry name" value="XisH"/>
    <property type="match status" value="1"/>
</dbReference>
<evidence type="ECO:0000313" key="1">
    <source>
        <dbReference type="EMBL" id="EDX72113.1"/>
    </source>
</evidence>
<dbReference type="STRING" id="118168.MC7420_7593"/>
<dbReference type="AlphaFoldDB" id="B4W188"/>
<dbReference type="Proteomes" id="UP000003835">
    <property type="component" value="Unassembled WGS sequence"/>
</dbReference>
<proteinExistence type="predicted"/>
<name>B4W188_9CYAN</name>
<accession>B4W188</accession>
<dbReference type="RefSeq" id="WP_006104954.1">
    <property type="nucleotide sequence ID" value="NZ_DS989867.1"/>
</dbReference>
<dbReference type="GO" id="GO:0003676">
    <property type="term" value="F:nucleic acid binding"/>
    <property type="evidence" value="ECO:0007669"/>
    <property type="project" value="InterPro"/>
</dbReference>
<dbReference type="Gene3D" id="3.40.1350.10">
    <property type="match status" value="1"/>
</dbReference>
<dbReference type="InterPro" id="IPR011335">
    <property type="entry name" value="Restrct_endonuc-II-like"/>
</dbReference>